<dbReference type="CDD" id="cd01949">
    <property type="entry name" value="GGDEF"/>
    <property type="match status" value="1"/>
</dbReference>
<feature type="transmembrane region" description="Helical" evidence="1">
    <location>
        <begin position="354"/>
        <end position="373"/>
    </location>
</feature>
<dbReference type="PROSITE" id="PS50887">
    <property type="entry name" value="GGDEF"/>
    <property type="match status" value="1"/>
</dbReference>
<feature type="transmembrane region" description="Helical" evidence="1">
    <location>
        <begin position="200"/>
        <end position="218"/>
    </location>
</feature>
<keyword evidence="4" id="KW-1185">Reference proteome</keyword>
<feature type="domain" description="GGDEF" evidence="2">
    <location>
        <begin position="421"/>
        <end position="517"/>
    </location>
</feature>
<protein>
    <submittedName>
        <fullName evidence="3">Diguanylate cyclase (GGDEF)-like protein</fullName>
    </submittedName>
</protein>
<dbReference type="InterPro" id="IPR029787">
    <property type="entry name" value="Nucleotide_cyclase"/>
</dbReference>
<gene>
    <name evidence="3" type="ORF">J2Z35_002911</name>
</gene>
<keyword evidence="1" id="KW-0812">Transmembrane</keyword>
<dbReference type="PANTHER" id="PTHR45138:SF9">
    <property type="entry name" value="DIGUANYLATE CYCLASE DGCM-RELATED"/>
    <property type="match status" value="1"/>
</dbReference>
<name>A0ABS4KMR8_9FIRM</name>
<dbReference type="PANTHER" id="PTHR45138">
    <property type="entry name" value="REGULATORY COMPONENTS OF SENSORY TRANSDUCTION SYSTEM"/>
    <property type="match status" value="1"/>
</dbReference>
<dbReference type="InterPro" id="IPR043128">
    <property type="entry name" value="Rev_trsase/Diguanyl_cyclase"/>
</dbReference>
<feature type="transmembrane region" description="Helical" evidence="1">
    <location>
        <begin position="169"/>
        <end position="193"/>
    </location>
</feature>
<evidence type="ECO:0000313" key="3">
    <source>
        <dbReference type="EMBL" id="MBP2029073.1"/>
    </source>
</evidence>
<dbReference type="EMBL" id="JAGGLI010000072">
    <property type="protein sequence ID" value="MBP2029073.1"/>
    <property type="molecule type" value="Genomic_DNA"/>
</dbReference>
<sequence>MKKHIRYICIPIIFLIFVSGFYFSNYFDFQSLRITSELSSYLNDQWVLVEKNEKIDLPTKLDVPKDTPYSISRILDDEFFISQIIGIRGSLQEVEVRLDDELIYKAAYKSDGVIRHPMVSAWHLVEIPEGSNGKELKITLSSHISDMSGLINEIFYGSRSDLNFHIQQVYGWGFFSSIMIFIFGIIIIIFSIVIKPLRSWQFINLGLFTVFISLWLIAESRMLQFFIGSPLILGSLAYIMLSIFPIPILFYIKENEIQNFKKIYNTLIAIFLVNLLLILFLQFSGLVYFYDSVRITHFLILIGLILLIVTLLLEGYKYKNNSAKRILISFGIFSIFGLLEMIDFYFNDYTLTSFYVRIGLIMFILIQVMESIFKLIHYVEKSLEAEHYEQLAYQDRVTGGLNRMAFEKDLENIFSNPDLRNHLRLMIFDLNGLKNINDNFGHVEGDYAIKSAYNLLSDSFDGLGLCYRIGGDEYACVLTSSDVRTIEKRVEILNEKIKDFSKTLPYIFWYCNGFNNL</sequence>
<evidence type="ECO:0000259" key="2">
    <source>
        <dbReference type="PROSITE" id="PS50887"/>
    </source>
</evidence>
<evidence type="ECO:0000313" key="4">
    <source>
        <dbReference type="Proteomes" id="UP001314903"/>
    </source>
</evidence>
<organism evidence="3 4">
    <name type="scientific">Acetoanaerobium pronyense</name>
    <dbReference type="NCBI Taxonomy" id="1482736"/>
    <lineage>
        <taxon>Bacteria</taxon>
        <taxon>Bacillati</taxon>
        <taxon>Bacillota</taxon>
        <taxon>Clostridia</taxon>
        <taxon>Peptostreptococcales</taxon>
        <taxon>Filifactoraceae</taxon>
        <taxon>Acetoanaerobium</taxon>
    </lineage>
</organism>
<feature type="transmembrane region" description="Helical" evidence="1">
    <location>
        <begin position="230"/>
        <end position="252"/>
    </location>
</feature>
<feature type="transmembrane region" description="Helical" evidence="1">
    <location>
        <begin position="295"/>
        <end position="313"/>
    </location>
</feature>
<reference evidence="3 4" key="1">
    <citation type="submission" date="2021-03" db="EMBL/GenBank/DDBJ databases">
        <title>Genomic Encyclopedia of Type Strains, Phase IV (KMG-IV): sequencing the most valuable type-strain genomes for metagenomic binning, comparative biology and taxonomic classification.</title>
        <authorList>
            <person name="Goeker M."/>
        </authorList>
    </citation>
    <scope>NUCLEOTIDE SEQUENCE [LARGE SCALE GENOMIC DNA]</scope>
    <source>
        <strain evidence="3 4">DSM 27512</strain>
    </source>
</reference>
<comment type="caution">
    <text evidence="3">The sequence shown here is derived from an EMBL/GenBank/DDBJ whole genome shotgun (WGS) entry which is preliminary data.</text>
</comment>
<dbReference type="InterPro" id="IPR000160">
    <property type="entry name" value="GGDEF_dom"/>
</dbReference>
<dbReference type="RefSeq" id="WP_209662121.1">
    <property type="nucleotide sequence ID" value="NZ_JAGGLI010000072.1"/>
</dbReference>
<proteinExistence type="predicted"/>
<feature type="transmembrane region" description="Helical" evidence="1">
    <location>
        <begin position="7"/>
        <end position="27"/>
    </location>
</feature>
<dbReference type="SMART" id="SM00267">
    <property type="entry name" value="GGDEF"/>
    <property type="match status" value="1"/>
</dbReference>
<dbReference type="SUPFAM" id="SSF55073">
    <property type="entry name" value="Nucleotide cyclase"/>
    <property type="match status" value="1"/>
</dbReference>
<dbReference type="NCBIfam" id="TIGR00254">
    <property type="entry name" value="GGDEF"/>
    <property type="match status" value="1"/>
</dbReference>
<evidence type="ECO:0000256" key="1">
    <source>
        <dbReference type="SAM" id="Phobius"/>
    </source>
</evidence>
<keyword evidence="1" id="KW-1133">Transmembrane helix</keyword>
<keyword evidence="1" id="KW-0472">Membrane</keyword>
<dbReference type="Pfam" id="PF00990">
    <property type="entry name" value="GGDEF"/>
    <property type="match status" value="1"/>
</dbReference>
<feature type="transmembrane region" description="Helical" evidence="1">
    <location>
        <begin position="325"/>
        <end position="342"/>
    </location>
</feature>
<accession>A0ABS4KMR8</accession>
<dbReference type="Proteomes" id="UP001314903">
    <property type="component" value="Unassembled WGS sequence"/>
</dbReference>
<dbReference type="InterPro" id="IPR050469">
    <property type="entry name" value="Diguanylate_Cyclase"/>
</dbReference>
<feature type="transmembrane region" description="Helical" evidence="1">
    <location>
        <begin position="264"/>
        <end position="289"/>
    </location>
</feature>
<dbReference type="Gene3D" id="3.30.70.270">
    <property type="match status" value="1"/>
</dbReference>